<dbReference type="Gene3D" id="2.60.40.1320">
    <property type="entry name" value="SRS domain"/>
    <property type="match status" value="1"/>
</dbReference>
<protein>
    <submittedName>
        <fullName evidence="3">SRS22A</fullName>
    </submittedName>
</protein>
<accession>A0A0F7V075</accession>
<sequence length="245" mass="26426">MAPEFPAILVRPVISVAPFLLKHLQFSGRQLFSFTSTDFCGALAFSFSFFKMKFSLLTLGALAISAQQASALRGNDGRSSRVIEKEAEVAKNVCLTTPLSFDIAEAGQSVTFKCDKTLKYLDPALDSKNPKMYKGSNPVTIHDFLPSASLTEVTAAADDQVSETQRGSNGSDSEKEKEYKFTVPTLPSEQQDLHVYCKAVDPSTAERTENPNACQVTFHIASSAVRPFLAAGVVAGVIASVLQFA</sequence>
<dbReference type="EMBL" id="LN714495">
    <property type="protein sequence ID" value="CEL73510.1"/>
    <property type="molecule type" value="Genomic_DNA"/>
</dbReference>
<evidence type="ECO:0000256" key="1">
    <source>
        <dbReference type="SAM" id="MobiDB-lite"/>
    </source>
</evidence>
<name>A0A0F7V075_TOXGV</name>
<reference evidence="3" key="1">
    <citation type="journal article" date="2015" name="PLoS ONE">
        <title>Comprehensive Evaluation of Toxoplasma gondii VEG and Neospora caninum LIV Genomes with Tachyzoite Stage Transcriptome and Proteome Defines Novel Transcript Features.</title>
        <authorList>
            <person name="Ramaprasad A."/>
            <person name="Mourier T."/>
            <person name="Naeem R."/>
            <person name="Malas T.B."/>
            <person name="Moussa E."/>
            <person name="Panigrahi A."/>
            <person name="Vermont S.J."/>
            <person name="Otto T.D."/>
            <person name="Wastling J."/>
            <person name="Pain A."/>
        </authorList>
    </citation>
    <scope>NUCLEOTIDE SEQUENCE</scope>
    <source>
        <strain evidence="3">VEG</strain>
    </source>
</reference>
<feature type="region of interest" description="Disordered" evidence="1">
    <location>
        <begin position="157"/>
        <end position="177"/>
    </location>
</feature>
<feature type="compositionally biased region" description="Polar residues" evidence="1">
    <location>
        <begin position="162"/>
        <end position="171"/>
    </location>
</feature>
<dbReference type="InterPro" id="IPR036755">
    <property type="entry name" value="SRS_dom_sf"/>
</dbReference>
<dbReference type="InterPro" id="IPR007226">
    <property type="entry name" value="SRS_dom"/>
</dbReference>
<evidence type="ECO:0000259" key="2">
    <source>
        <dbReference type="Pfam" id="PF04092"/>
    </source>
</evidence>
<dbReference type="GO" id="GO:0016020">
    <property type="term" value="C:membrane"/>
    <property type="evidence" value="ECO:0007669"/>
    <property type="project" value="InterPro"/>
</dbReference>
<feature type="domain" description="SRS" evidence="2">
    <location>
        <begin position="97"/>
        <end position="220"/>
    </location>
</feature>
<organism evidence="3">
    <name type="scientific">Toxoplasma gondii (strain ATCC 50861 / VEG)</name>
    <dbReference type="NCBI Taxonomy" id="432359"/>
    <lineage>
        <taxon>Eukaryota</taxon>
        <taxon>Sar</taxon>
        <taxon>Alveolata</taxon>
        <taxon>Apicomplexa</taxon>
        <taxon>Conoidasida</taxon>
        <taxon>Coccidia</taxon>
        <taxon>Eucoccidiorida</taxon>
        <taxon>Eimeriorina</taxon>
        <taxon>Sarcocystidae</taxon>
        <taxon>Toxoplasma</taxon>
    </lineage>
</organism>
<proteinExistence type="predicted"/>
<dbReference type="Pfam" id="PF04092">
    <property type="entry name" value="SAG"/>
    <property type="match status" value="1"/>
</dbReference>
<evidence type="ECO:0000313" key="3">
    <source>
        <dbReference type="EMBL" id="CEL73510.1"/>
    </source>
</evidence>
<gene>
    <name evidence="3" type="ORF">BN1205_036210</name>
</gene>
<dbReference type="AlphaFoldDB" id="A0A0F7V075"/>